<evidence type="ECO:0000313" key="2">
    <source>
        <dbReference type="Proteomes" id="UP000188318"/>
    </source>
</evidence>
<sequence length="195" mass="21516">MLNKKAICACYSARLTSFFLYSSCQSGMDSPPHEANANSSLHPRCLSRPHHDDGLTNFGPPRGIRGSAANYTVAVVWILRGITGEEDASASGFGPSRRRLLSYSSVENSAGGGNSFNYFSEVHCLFLSTVNSFPGIRNNYQWSPTLRSEYSWQDQISFVSFSSRPLDSCYEFLYGEPVCSDIQSIVIDCSATLLY</sequence>
<organism evidence="1 2">
    <name type="scientific">Aspergillus carbonarius (strain ITEM 5010)</name>
    <dbReference type="NCBI Taxonomy" id="602072"/>
    <lineage>
        <taxon>Eukaryota</taxon>
        <taxon>Fungi</taxon>
        <taxon>Dikarya</taxon>
        <taxon>Ascomycota</taxon>
        <taxon>Pezizomycotina</taxon>
        <taxon>Eurotiomycetes</taxon>
        <taxon>Eurotiomycetidae</taxon>
        <taxon>Eurotiales</taxon>
        <taxon>Aspergillaceae</taxon>
        <taxon>Aspergillus</taxon>
        <taxon>Aspergillus subgen. Circumdati</taxon>
    </lineage>
</organism>
<dbReference type="Proteomes" id="UP000188318">
    <property type="component" value="Unassembled WGS sequence"/>
</dbReference>
<evidence type="ECO:0000313" key="1">
    <source>
        <dbReference type="EMBL" id="OOF89805.1"/>
    </source>
</evidence>
<reference evidence="2" key="1">
    <citation type="journal article" date="2017" name="Genome Biol.">
        <title>Comparative genomics reveals high biological diversity and specific adaptations in the industrially and medically important fungal genus Aspergillus.</title>
        <authorList>
            <person name="de Vries R.P."/>
            <person name="Riley R."/>
            <person name="Wiebenga A."/>
            <person name="Aguilar-Osorio G."/>
            <person name="Amillis S."/>
            <person name="Uchima C.A."/>
            <person name="Anderluh G."/>
            <person name="Asadollahi M."/>
            <person name="Askin M."/>
            <person name="Barry K."/>
            <person name="Battaglia E."/>
            <person name="Bayram O."/>
            <person name="Benocci T."/>
            <person name="Braus-Stromeyer S.A."/>
            <person name="Caldana C."/>
            <person name="Canovas D."/>
            <person name="Cerqueira G.C."/>
            <person name="Chen F."/>
            <person name="Chen W."/>
            <person name="Choi C."/>
            <person name="Clum A."/>
            <person name="Dos Santos R.A."/>
            <person name="Damasio A.R."/>
            <person name="Diallinas G."/>
            <person name="Emri T."/>
            <person name="Fekete E."/>
            <person name="Flipphi M."/>
            <person name="Freyberg S."/>
            <person name="Gallo A."/>
            <person name="Gournas C."/>
            <person name="Habgood R."/>
            <person name="Hainaut M."/>
            <person name="Harispe M.L."/>
            <person name="Henrissat B."/>
            <person name="Hilden K.S."/>
            <person name="Hope R."/>
            <person name="Hossain A."/>
            <person name="Karabika E."/>
            <person name="Karaffa L."/>
            <person name="Karanyi Z."/>
            <person name="Krasevec N."/>
            <person name="Kuo A."/>
            <person name="Kusch H."/>
            <person name="LaButti K."/>
            <person name="Lagendijk E.L."/>
            <person name="Lapidus A."/>
            <person name="Levasseur A."/>
            <person name="Lindquist E."/>
            <person name="Lipzen A."/>
            <person name="Logrieco A.F."/>
            <person name="MacCabe A."/>
            <person name="Maekelae M.R."/>
            <person name="Malavazi I."/>
            <person name="Melin P."/>
            <person name="Meyer V."/>
            <person name="Mielnichuk N."/>
            <person name="Miskei M."/>
            <person name="Molnar A.P."/>
            <person name="Mule G."/>
            <person name="Ngan C.Y."/>
            <person name="Orejas M."/>
            <person name="Orosz E."/>
            <person name="Ouedraogo J.P."/>
            <person name="Overkamp K.M."/>
            <person name="Park H.-S."/>
            <person name="Perrone G."/>
            <person name="Piumi F."/>
            <person name="Punt P.J."/>
            <person name="Ram A.F."/>
            <person name="Ramon A."/>
            <person name="Rauscher S."/>
            <person name="Record E."/>
            <person name="Riano-Pachon D.M."/>
            <person name="Robert V."/>
            <person name="Roehrig J."/>
            <person name="Ruller R."/>
            <person name="Salamov A."/>
            <person name="Salih N.S."/>
            <person name="Samson R.A."/>
            <person name="Sandor E."/>
            <person name="Sanguinetti M."/>
            <person name="Schuetze T."/>
            <person name="Sepcic K."/>
            <person name="Shelest E."/>
            <person name="Sherlock G."/>
            <person name="Sophianopoulou V."/>
            <person name="Squina F.M."/>
            <person name="Sun H."/>
            <person name="Susca A."/>
            <person name="Todd R.B."/>
            <person name="Tsang A."/>
            <person name="Unkles S.E."/>
            <person name="van de Wiele N."/>
            <person name="van Rossen-Uffink D."/>
            <person name="Oliveira J.V."/>
            <person name="Vesth T.C."/>
            <person name="Visser J."/>
            <person name="Yu J.-H."/>
            <person name="Zhou M."/>
            <person name="Andersen M.R."/>
            <person name="Archer D.B."/>
            <person name="Baker S.E."/>
            <person name="Benoit I."/>
            <person name="Brakhage A.A."/>
            <person name="Braus G.H."/>
            <person name="Fischer R."/>
            <person name="Frisvad J.C."/>
            <person name="Goldman G.H."/>
            <person name="Houbraken J."/>
            <person name="Oakley B."/>
            <person name="Pocsi I."/>
            <person name="Scazzocchio C."/>
            <person name="Seiboth B."/>
            <person name="vanKuyk P.A."/>
            <person name="Wortman J."/>
            <person name="Dyer P.S."/>
            <person name="Grigoriev I.V."/>
        </authorList>
    </citation>
    <scope>NUCLEOTIDE SEQUENCE [LARGE SCALE GENOMIC DNA]</scope>
    <source>
        <strain evidence="2">ITEM 5010</strain>
    </source>
</reference>
<gene>
    <name evidence="1" type="ORF">ASPCADRAFT_135687</name>
</gene>
<protein>
    <submittedName>
        <fullName evidence="1">Uncharacterized protein</fullName>
    </submittedName>
</protein>
<dbReference type="EMBL" id="KV907754">
    <property type="protein sequence ID" value="OOF89805.1"/>
    <property type="molecule type" value="Genomic_DNA"/>
</dbReference>
<dbReference type="AlphaFoldDB" id="A0A1R3R5P7"/>
<accession>A0A1R3R5P7</accession>
<keyword evidence="2" id="KW-1185">Reference proteome</keyword>
<dbReference type="VEuPathDB" id="FungiDB:ASPCADRAFT_135687"/>
<proteinExistence type="predicted"/>
<name>A0A1R3R5P7_ASPC5</name>